<keyword evidence="4" id="KW-1185">Reference proteome</keyword>
<evidence type="ECO:0000256" key="1">
    <source>
        <dbReference type="SAM" id="MobiDB-lite"/>
    </source>
</evidence>
<sequence>AGDLVRSDELHRNQTYCPLQVYVPEVAAAMRKSIEQTGQQKLFVATVAADDPADMVARGRYVLEQFGPLAANCGFQVGGPLASLGALTVLRRAFPAQFLHYHCAGAASVASGRSLRLYSAFVHAKLARILGASGALVETSWELRAPGTRKAPGLRKVAVGDEPELNEDGDDEDAGEEDAAAADGAATYATEGPDTAMATSSTKASTTSTLARLTASQSTATQIRRSTTGALASEADADLAWHVEAAASIGVGWSDSSFSRI</sequence>
<dbReference type="InterPro" id="IPR036376">
    <property type="entry name" value="RuBisCO_lsu_C_sf"/>
</dbReference>
<dbReference type="InterPro" id="IPR000685">
    <property type="entry name" value="RuBisCO_lsu_C"/>
</dbReference>
<feature type="compositionally biased region" description="Acidic residues" evidence="1">
    <location>
        <begin position="161"/>
        <end position="180"/>
    </location>
</feature>
<gene>
    <name evidence="3" type="ORF">PGLA1383_LOCUS11499</name>
</gene>
<evidence type="ECO:0000259" key="2">
    <source>
        <dbReference type="Pfam" id="PF00016"/>
    </source>
</evidence>
<evidence type="ECO:0000313" key="3">
    <source>
        <dbReference type="EMBL" id="CAE8592880.1"/>
    </source>
</evidence>
<dbReference type="Proteomes" id="UP000654075">
    <property type="component" value="Unassembled WGS sequence"/>
</dbReference>
<feature type="non-terminal residue" evidence="3">
    <location>
        <position position="261"/>
    </location>
</feature>
<feature type="region of interest" description="Disordered" evidence="1">
    <location>
        <begin position="159"/>
        <end position="181"/>
    </location>
</feature>
<name>A0A813E4N8_POLGL</name>
<protein>
    <recommendedName>
        <fullName evidence="2">Ribulose bisphosphate carboxylase large subunit C-terminal domain-containing protein</fullName>
    </recommendedName>
</protein>
<feature type="non-terminal residue" evidence="3">
    <location>
        <position position="1"/>
    </location>
</feature>
<dbReference type="GO" id="GO:0016984">
    <property type="term" value="F:ribulose-bisphosphate carboxylase activity"/>
    <property type="evidence" value="ECO:0007669"/>
    <property type="project" value="InterPro"/>
</dbReference>
<dbReference type="GO" id="GO:0000287">
    <property type="term" value="F:magnesium ion binding"/>
    <property type="evidence" value="ECO:0007669"/>
    <property type="project" value="InterPro"/>
</dbReference>
<comment type="caution">
    <text evidence="3">The sequence shown here is derived from an EMBL/GenBank/DDBJ whole genome shotgun (WGS) entry which is preliminary data.</text>
</comment>
<dbReference type="EMBL" id="CAJNNV010005955">
    <property type="protein sequence ID" value="CAE8592880.1"/>
    <property type="molecule type" value="Genomic_DNA"/>
</dbReference>
<dbReference type="SUPFAM" id="SSF51649">
    <property type="entry name" value="RuBisCo, C-terminal domain"/>
    <property type="match status" value="1"/>
</dbReference>
<reference evidence="3" key="1">
    <citation type="submission" date="2021-02" db="EMBL/GenBank/DDBJ databases">
        <authorList>
            <person name="Dougan E. K."/>
            <person name="Rhodes N."/>
            <person name="Thang M."/>
            <person name="Chan C."/>
        </authorList>
    </citation>
    <scope>NUCLEOTIDE SEQUENCE</scope>
</reference>
<feature type="domain" description="Ribulose bisphosphate carboxylase large subunit C-terminal" evidence="2">
    <location>
        <begin position="2"/>
        <end position="138"/>
    </location>
</feature>
<dbReference type="AlphaFoldDB" id="A0A813E4N8"/>
<proteinExistence type="predicted"/>
<accession>A0A813E4N8</accession>
<dbReference type="Pfam" id="PF00016">
    <property type="entry name" value="RuBisCO_large"/>
    <property type="match status" value="1"/>
</dbReference>
<dbReference type="Gene3D" id="3.20.20.110">
    <property type="entry name" value="Ribulose bisphosphate carboxylase, large subunit, C-terminal domain"/>
    <property type="match status" value="1"/>
</dbReference>
<evidence type="ECO:0000313" key="4">
    <source>
        <dbReference type="Proteomes" id="UP000654075"/>
    </source>
</evidence>
<organism evidence="3 4">
    <name type="scientific">Polarella glacialis</name>
    <name type="common">Dinoflagellate</name>
    <dbReference type="NCBI Taxonomy" id="89957"/>
    <lineage>
        <taxon>Eukaryota</taxon>
        <taxon>Sar</taxon>
        <taxon>Alveolata</taxon>
        <taxon>Dinophyceae</taxon>
        <taxon>Suessiales</taxon>
        <taxon>Suessiaceae</taxon>
        <taxon>Polarella</taxon>
    </lineage>
</organism>